<dbReference type="InterPro" id="IPR023997">
    <property type="entry name" value="TonB-dep_OMP_SusC/RagA_CS"/>
</dbReference>
<dbReference type="STRING" id="1391627.SAMN05216464_109225"/>
<sequence length="995" mass="108631">MKKLLLASLCFLLLCVTQVFAQNRTITGTVISKSDGLPLPGVTVKVTGTTIGTQTNTSGKYSLSVPASAKTLTFTFIGFADYQATIGSGDVDASLVASSSQLNEVVVVGYGSGRKASDVVGTVSSVSGKDIENRPSPNAFDALQGKVAGLNILSSSGEPSSTPSLSLNGLSSLGASSTPLVVLDGIPVDPSTVLTLNPNDIESFNVLKDAASTSIYGSRASNGVIYVTTKKGSLNRAARITLTSQYGVSKLANTDFFENFMNAAEFKAFQVSSGQLTQTQLNNTLNALEVKNADTKWYKVYYKDNTPQYMENISISGGGGKTSYYVSGGYTKNEGIAYRSAYKRYTLRSNINSVVTDWMQFGLNLGLAYDDRQTNPSGSNSTNLGLAQLAAPYYSPNDPTGQQYKFIPGWGRYHPAYRASVFTDANNNAQFNPTAYLQLNPIKGLTLKTQGGMDAYDYRETPTQLPSYLGSVGNGNIAEYFTRGVSKTFTNTAEYKFSVQTEHHFTALAGQEYTDGSTNVFGASSAGLSDDRIVLLGSGPNNKNVTSTNPQGLGNEDYAYNSLFGRVDYDYKERYFVEGSVRTDKSSRFGINHRSATFWSAGGSWKAKQENFLKDVSWLDDLTVRASTGTTGNSSIGNYQSLATVSTIANGDASGFNISAAGNPDLTWEKQRLTTFGITTSFFDRIRLEASYYIRTTTDMLVDVPFPYTSGFSLVTSNVGALQNHGFDIELNFDAWKDKTHNGYITPFIVANINHNKVTSLFLDKDYYVVPNTGVAWIVGKPVSLVYPLYKGVNSQTGAPEWYLPDPTNPTKTRKDPNAVTSEFTDDLQQNTGISQYPWLTGSFGLDGGYAGFYVHTLFNFALGKHLINNDKYFYENPNIFPGFNQTKRVTNYWKKAGDNALFPDIENYQFTQFDSNLIENASFMRMKELTIGYAFPKALLERTKVLKGVKLFLTGRNLFTVTKYTGPDPEVDSNLALGNYPNTKQYTFGAEVTF</sequence>
<keyword evidence="12" id="KW-1185">Reference proteome</keyword>
<dbReference type="InterPro" id="IPR036942">
    <property type="entry name" value="Beta-barrel_TonB_sf"/>
</dbReference>
<dbReference type="InterPro" id="IPR023996">
    <property type="entry name" value="TonB-dep_OMP_SusC/RagA"/>
</dbReference>
<evidence type="ECO:0000256" key="3">
    <source>
        <dbReference type="ARBA" id="ARBA00022452"/>
    </source>
</evidence>
<dbReference type="Gene3D" id="2.40.170.20">
    <property type="entry name" value="TonB-dependent receptor, beta-barrel domain"/>
    <property type="match status" value="1"/>
</dbReference>
<evidence type="ECO:0000256" key="9">
    <source>
        <dbReference type="SAM" id="SignalP"/>
    </source>
</evidence>
<dbReference type="Gene3D" id="2.60.40.1120">
    <property type="entry name" value="Carboxypeptidase-like, regulatory domain"/>
    <property type="match status" value="1"/>
</dbReference>
<evidence type="ECO:0000259" key="10">
    <source>
        <dbReference type="Pfam" id="PF07715"/>
    </source>
</evidence>
<dbReference type="GO" id="GO:0044718">
    <property type="term" value="P:siderophore transmembrane transport"/>
    <property type="evidence" value="ECO:0007669"/>
    <property type="project" value="TreeGrafter"/>
</dbReference>
<feature type="chain" id="PRO_5011706810" evidence="9">
    <location>
        <begin position="22"/>
        <end position="995"/>
    </location>
</feature>
<proteinExistence type="inferred from homology"/>
<dbReference type="Pfam" id="PF07715">
    <property type="entry name" value="Plug"/>
    <property type="match status" value="1"/>
</dbReference>
<keyword evidence="2 8" id="KW-0813">Transport</keyword>
<keyword evidence="4 8" id="KW-0812">Transmembrane</keyword>
<evidence type="ECO:0000256" key="8">
    <source>
        <dbReference type="PROSITE-ProRule" id="PRU01360"/>
    </source>
</evidence>
<feature type="domain" description="TonB-dependent receptor plug" evidence="10">
    <location>
        <begin position="116"/>
        <end position="224"/>
    </location>
</feature>
<dbReference type="Pfam" id="PF13715">
    <property type="entry name" value="CarbopepD_reg_2"/>
    <property type="match status" value="1"/>
</dbReference>
<keyword evidence="5 9" id="KW-0732">Signal</keyword>
<dbReference type="PANTHER" id="PTHR30069">
    <property type="entry name" value="TONB-DEPENDENT OUTER MEMBRANE RECEPTOR"/>
    <property type="match status" value="1"/>
</dbReference>
<reference evidence="11 12" key="1">
    <citation type="submission" date="2016-10" db="EMBL/GenBank/DDBJ databases">
        <authorList>
            <person name="de Groot N.N."/>
        </authorList>
    </citation>
    <scope>NUCLEOTIDE SEQUENCE [LARGE SCALE GENOMIC DNA]</scope>
    <source>
        <strain evidence="11 12">47C3B</strain>
    </source>
</reference>
<keyword evidence="3 8" id="KW-1134">Transmembrane beta strand</keyword>
<evidence type="ECO:0000256" key="6">
    <source>
        <dbReference type="ARBA" id="ARBA00023136"/>
    </source>
</evidence>
<dbReference type="InterPro" id="IPR008969">
    <property type="entry name" value="CarboxyPept-like_regulatory"/>
</dbReference>
<name>A0A1G7FUW6_9SPHI</name>
<dbReference type="SUPFAM" id="SSF56935">
    <property type="entry name" value="Porins"/>
    <property type="match status" value="1"/>
</dbReference>
<dbReference type="PROSITE" id="PS52016">
    <property type="entry name" value="TONB_DEPENDENT_REC_3"/>
    <property type="match status" value="1"/>
</dbReference>
<dbReference type="InterPro" id="IPR012910">
    <property type="entry name" value="Plug_dom"/>
</dbReference>
<dbReference type="NCBIfam" id="TIGR04056">
    <property type="entry name" value="OMP_RagA_SusC"/>
    <property type="match status" value="1"/>
</dbReference>
<protein>
    <submittedName>
        <fullName evidence="11">TonB-linked outer membrane protein, SusC/RagA family</fullName>
    </submittedName>
</protein>
<dbReference type="Gene3D" id="2.170.130.10">
    <property type="entry name" value="TonB-dependent receptor, plug domain"/>
    <property type="match status" value="1"/>
</dbReference>
<dbReference type="RefSeq" id="WP_091151650.1">
    <property type="nucleotide sequence ID" value="NZ_FNAI01000009.1"/>
</dbReference>
<evidence type="ECO:0000256" key="2">
    <source>
        <dbReference type="ARBA" id="ARBA00022448"/>
    </source>
</evidence>
<evidence type="ECO:0000256" key="7">
    <source>
        <dbReference type="ARBA" id="ARBA00023237"/>
    </source>
</evidence>
<evidence type="ECO:0000256" key="5">
    <source>
        <dbReference type="ARBA" id="ARBA00022729"/>
    </source>
</evidence>
<dbReference type="Proteomes" id="UP000199072">
    <property type="component" value="Unassembled WGS sequence"/>
</dbReference>
<evidence type="ECO:0000256" key="1">
    <source>
        <dbReference type="ARBA" id="ARBA00004571"/>
    </source>
</evidence>
<dbReference type="InterPro" id="IPR037066">
    <property type="entry name" value="Plug_dom_sf"/>
</dbReference>
<dbReference type="NCBIfam" id="TIGR04057">
    <property type="entry name" value="SusC_RagA_signa"/>
    <property type="match status" value="1"/>
</dbReference>
<dbReference type="OrthoDB" id="9768177at2"/>
<comment type="subcellular location">
    <subcellularLocation>
        <location evidence="1 8">Cell outer membrane</location>
        <topology evidence="1 8">Multi-pass membrane protein</topology>
    </subcellularLocation>
</comment>
<dbReference type="EMBL" id="FNAI01000009">
    <property type="protein sequence ID" value="SDE79647.1"/>
    <property type="molecule type" value="Genomic_DNA"/>
</dbReference>
<dbReference type="AlphaFoldDB" id="A0A1G7FUW6"/>
<organism evidence="11 12">
    <name type="scientific">Mucilaginibacter pineti</name>
    <dbReference type="NCBI Taxonomy" id="1391627"/>
    <lineage>
        <taxon>Bacteria</taxon>
        <taxon>Pseudomonadati</taxon>
        <taxon>Bacteroidota</taxon>
        <taxon>Sphingobacteriia</taxon>
        <taxon>Sphingobacteriales</taxon>
        <taxon>Sphingobacteriaceae</taxon>
        <taxon>Mucilaginibacter</taxon>
    </lineage>
</organism>
<dbReference type="GO" id="GO:0015344">
    <property type="term" value="F:siderophore uptake transmembrane transporter activity"/>
    <property type="evidence" value="ECO:0007669"/>
    <property type="project" value="TreeGrafter"/>
</dbReference>
<dbReference type="SUPFAM" id="SSF49464">
    <property type="entry name" value="Carboxypeptidase regulatory domain-like"/>
    <property type="match status" value="1"/>
</dbReference>
<gene>
    <name evidence="11" type="ORF">SAMN05216464_109225</name>
</gene>
<evidence type="ECO:0000313" key="12">
    <source>
        <dbReference type="Proteomes" id="UP000199072"/>
    </source>
</evidence>
<comment type="similarity">
    <text evidence="8">Belongs to the TonB-dependent receptor family.</text>
</comment>
<dbReference type="PANTHER" id="PTHR30069:SF29">
    <property type="entry name" value="HEMOGLOBIN AND HEMOGLOBIN-HAPTOGLOBIN-BINDING PROTEIN 1-RELATED"/>
    <property type="match status" value="1"/>
</dbReference>
<evidence type="ECO:0000256" key="4">
    <source>
        <dbReference type="ARBA" id="ARBA00022692"/>
    </source>
</evidence>
<keyword evidence="6 8" id="KW-0472">Membrane</keyword>
<accession>A0A1G7FUW6</accession>
<dbReference type="InterPro" id="IPR039426">
    <property type="entry name" value="TonB-dep_rcpt-like"/>
</dbReference>
<dbReference type="GO" id="GO:0009279">
    <property type="term" value="C:cell outer membrane"/>
    <property type="evidence" value="ECO:0007669"/>
    <property type="project" value="UniProtKB-SubCell"/>
</dbReference>
<keyword evidence="7 8" id="KW-0998">Cell outer membrane</keyword>
<evidence type="ECO:0000313" key="11">
    <source>
        <dbReference type="EMBL" id="SDE79647.1"/>
    </source>
</evidence>
<feature type="signal peptide" evidence="9">
    <location>
        <begin position="1"/>
        <end position="21"/>
    </location>
</feature>